<dbReference type="RefSeq" id="WP_183832897.1">
    <property type="nucleotide sequence ID" value="NZ_JACHEU010000007.1"/>
</dbReference>
<feature type="region of interest" description="Disordered" evidence="1">
    <location>
        <begin position="47"/>
        <end position="75"/>
    </location>
</feature>
<reference evidence="2 3" key="1">
    <citation type="submission" date="2020-08" db="EMBL/GenBank/DDBJ databases">
        <title>Genomic Encyclopedia of Type Strains, Phase IV (KMG-IV): sequencing the most valuable type-strain genomes for metagenomic binning, comparative biology and taxonomic classification.</title>
        <authorList>
            <person name="Goeker M."/>
        </authorList>
    </citation>
    <scope>NUCLEOTIDE SEQUENCE [LARGE SCALE GENOMIC DNA]</scope>
    <source>
        <strain evidence="2 3">DSM 11099</strain>
    </source>
</reference>
<accession>A0A7W9S5S2</accession>
<comment type="caution">
    <text evidence="2">The sequence shown here is derived from an EMBL/GenBank/DDBJ whole genome shotgun (WGS) entry which is preliminary data.</text>
</comment>
<dbReference type="Proteomes" id="UP000533306">
    <property type="component" value="Unassembled WGS sequence"/>
</dbReference>
<organism evidence="2 3">
    <name type="scientific">Aquamicrobium lusatiense</name>
    <dbReference type="NCBI Taxonomy" id="89772"/>
    <lineage>
        <taxon>Bacteria</taxon>
        <taxon>Pseudomonadati</taxon>
        <taxon>Pseudomonadota</taxon>
        <taxon>Alphaproteobacteria</taxon>
        <taxon>Hyphomicrobiales</taxon>
        <taxon>Phyllobacteriaceae</taxon>
        <taxon>Aquamicrobium</taxon>
    </lineage>
</organism>
<sequence length="75" mass="8512">MQREPGSEIVSQLERKVDTVEQVRTFQVPPESLSSWQLVRRGRWHMQRRSPDEMSASGGKALHSEACCSVERADG</sequence>
<evidence type="ECO:0000313" key="2">
    <source>
        <dbReference type="EMBL" id="MBB6014601.1"/>
    </source>
</evidence>
<protein>
    <submittedName>
        <fullName evidence="2">Uncharacterized protein</fullName>
    </submittedName>
</protein>
<dbReference type="AlphaFoldDB" id="A0A7W9S5S2"/>
<proteinExistence type="predicted"/>
<evidence type="ECO:0000256" key="1">
    <source>
        <dbReference type="SAM" id="MobiDB-lite"/>
    </source>
</evidence>
<evidence type="ECO:0000313" key="3">
    <source>
        <dbReference type="Proteomes" id="UP000533306"/>
    </source>
</evidence>
<keyword evidence="3" id="KW-1185">Reference proteome</keyword>
<name>A0A7W9S5S2_9HYPH</name>
<gene>
    <name evidence="2" type="ORF">HNR59_003997</name>
</gene>
<dbReference type="EMBL" id="JACHEU010000007">
    <property type="protein sequence ID" value="MBB6014601.1"/>
    <property type="molecule type" value="Genomic_DNA"/>
</dbReference>